<evidence type="ECO:0000313" key="3">
    <source>
        <dbReference type="Proteomes" id="UP000717585"/>
    </source>
</evidence>
<comment type="caution">
    <text evidence="2">The sequence shown here is derived from an EMBL/GenBank/DDBJ whole genome shotgun (WGS) entry which is preliminary data.</text>
</comment>
<keyword evidence="3" id="KW-1185">Reference proteome</keyword>
<dbReference type="EMBL" id="JAHDYR010000021">
    <property type="protein sequence ID" value="KAG9393712.1"/>
    <property type="molecule type" value="Genomic_DNA"/>
</dbReference>
<dbReference type="AlphaFoldDB" id="A0A8J6E3W5"/>
<protein>
    <submittedName>
        <fullName evidence="2">Uncharacterized protein</fullName>
    </submittedName>
</protein>
<feature type="coiled-coil region" evidence="1">
    <location>
        <begin position="41"/>
        <end position="75"/>
    </location>
</feature>
<evidence type="ECO:0000256" key="1">
    <source>
        <dbReference type="SAM" id="Coils"/>
    </source>
</evidence>
<keyword evidence="1" id="KW-0175">Coiled coil</keyword>
<gene>
    <name evidence="2" type="ORF">J8273_4831</name>
</gene>
<evidence type="ECO:0000313" key="2">
    <source>
        <dbReference type="EMBL" id="KAG9393712.1"/>
    </source>
</evidence>
<proteinExistence type="predicted"/>
<accession>A0A8J6E3W5</accession>
<name>A0A8J6E3W5_9EUKA</name>
<dbReference type="Proteomes" id="UP000717585">
    <property type="component" value="Unassembled WGS sequence"/>
</dbReference>
<organism evidence="2 3">
    <name type="scientific">Carpediemonas membranifera</name>
    <dbReference type="NCBI Taxonomy" id="201153"/>
    <lineage>
        <taxon>Eukaryota</taxon>
        <taxon>Metamonada</taxon>
        <taxon>Carpediemonas-like organisms</taxon>
        <taxon>Carpediemonas</taxon>
    </lineage>
</organism>
<reference evidence="2" key="1">
    <citation type="submission" date="2021-05" db="EMBL/GenBank/DDBJ databases">
        <title>A free-living protist that lacks canonical eukaryotic 1 DNA replication and segregation systems.</title>
        <authorList>
            <person name="Salas-Leiva D.E."/>
            <person name="Tromer E.C."/>
            <person name="Curtis B.A."/>
            <person name="Jerlstrom-Hultqvist J."/>
            <person name="Kolisko M."/>
            <person name="Yi Z."/>
            <person name="Salas-Leiva J.S."/>
            <person name="Gallot-Lavallee L."/>
            <person name="Kops G.J.P.L."/>
            <person name="Archibald J.M."/>
            <person name="Simpson A.G.B."/>
            <person name="Roger A.J."/>
        </authorList>
    </citation>
    <scope>NUCLEOTIDE SEQUENCE</scope>
    <source>
        <strain evidence="2">BICM</strain>
    </source>
</reference>
<sequence length="95" mass="10807">MVPEDKDVLKRPIQLNLVGGVESAHLRFIGGTWTQKGREDIDHLKDRVNQLKATRQTLLDAIQQAKEVVKQYEAISQSLTFDCDMMEGWLRGKVA</sequence>